<name>A0ABN7W3Y1_GIGMA</name>
<evidence type="ECO:0000313" key="2">
    <source>
        <dbReference type="Proteomes" id="UP000789901"/>
    </source>
</evidence>
<protein>
    <submittedName>
        <fullName evidence="1">40766_t:CDS:1</fullName>
    </submittedName>
</protein>
<keyword evidence="2" id="KW-1185">Reference proteome</keyword>
<evidence type="ECO:0000313" key="1">
    <source>
        <dbReference type="EMBL" id="CAG8814770.1"/>
    </source>
</evidence>
<dbReference type="Proteomes" id="UP000789901">
    <property type="component" value="Unassembled WGS sequence"/>
</dbReference>
<organism evidence="1 2">
    <name type="scientific">Gigaspora margarita</name>
    <dbReference type="NCBI Taxonomy" id="4874"/>
    <lineage>
        <taxon>Eukaryota</taxon>
        <taxon>Fungi</taxon>
        <taxon>Fungi incertae sedis</taxon>
        <taxon>Mucoromycota</taxon>
        <taxon>Glomeromycotina</taxon>
        <taxon>Glomeromycetes</taxon>
        <taxon>Diversisporales</taxon>
        <taxon>Gigasporaceae</taxon>
        <taxon>Gigaspora</taxon>
    </lineage>
</organism>
<feature type="non-terminal residue" evidence="1">
    <location>
        <position position="1"/>
    </location>
</feature>
<dbReference type="EMBL" id="CAJVQB010029908">
    <property type="protein sequence ID" value="CAG8814770.1"/>
    <property type="molecule type" value="Genomic_DNA"/>
</dbReference>
<gene>
    <name evidence="1" type="ORF">GMARGA_LOCUS26125</name>
</gene>
<comment type="caution">
    <text evidence="1">The sequence shown here is derived from an EMBL/GenBank/DDBJ whole genome shotgun (WGS) entry which is preliminary data.</text>
</comment>
<sequence length="101" mass="11696">LIEKDIELIKEISKIFISYINHQKIDLLVIELLKIKVLGLPYKSTKRHTVSIQKITYDSCFSLCRILSDNLDCPIEDAKKLDLPNNDLSSMIDDNMNELFL</sequence>
<accession>A0ABN7W3Y1</accession>
<proteinExistence type="predicted"/>
<reference evidence="1 2" key="1">
    <citation type="submission" date="2021-06" db="EMBL/GenBank/DDBJ databases">
        <authorList>
            <person name="Kallberg Y."/>
            <person name="Tangrot J."/>
            <person name="Rosling A."/>
        </authorList>
    </citation>
    <scope>NUCLEOTIDE SEQUENCE [LARGE SCALE GENOMIC DNA]</scope>
    <source>
        <strain evidence="1 2">120-4 pot B 10/14</strain>
    </source>
</reference>